<evidence type="ECO:0000313" key="1">
    <source>
        <dbReference type="EMBL" id="PWN50274.1"/>
    </source>
</evidence>
<gene>
    <name evidence="1" type="ORF">IE53DRAFT_316121</name>
</gene>
<protein>
    <submittedName>
        <fullName evidence="1">Cysteine proteinase</fullName>
    </submittedName>
</protein>
<keyword evidence="2" id="KW-1185">Reference proteome</keyword>
<organism evidence="1 2">
    <name type="scientific">Violaceomyces palustris</name>
    <dbReference type="NCBI Taxonomy" id="1673888"/>
    <lineage>
        <taxon>Eukaryota</taxon>
        <taxon>Fungi</taxon>
        <taxon>Dikarya</taxon>
        <taxon>Basidiomycota</taxon>
        <taxon>Ustilaginomycotina</taxon>
        <taxon>Ustilaginomycetes</taxon>
        <taxon>Violaceomycetales</taxon>
        <taxon>Violaceomycetaceae</taxon>
        <taxon>Violaceomyces</taxon>
    </lineage>
</organism>
<evidence type="ECO:0000313" key="2">
    <source>
        <dbReference type="Proteomes" id="UP000245626"/>
    </source>
</evidence>
<accession>A0ACD0NX22</accession>
<name>A0ACD0NX22_9BASI</name>
<proteinExistence type="predicted"/>
<sequence length="721" mass="80777">MERTRENEKKDEEKIKSRDADELARPKESQDRQTADNTRPPSVADSLNDGSRGDFKANDPTTYSISSAAQVKNPSGCCHIHAAKFEKTEEQNEISATVAKIKSEAEEGEVNDSFEEDPLSSDTLGGSGKLTKEIKELLSRYRAGLRWGRKIANGEIRVLDDDEREEERRKDEAAGSGRSKRRKLEYPTCSECAIELHRPFICLECAFLGCFLADQSSGSGESHIIRHLRNSNHRFAFDIIRGTLFCASCDDVVYDPVFEKVLSMETGRIDPSKQRGKIFGPSADDSDVKKPPAADLITPPCRAPRGLRNMGATCFMNVIIQAFLHNPLLRNFFLSDRHNSTLCMGNKTCLACEMDKIFTEFFSSSPDKGPHGPTTFLYCMWTDQSSSELSQAGQHDAHEMFINALNAVHGALTSRSLERTLLPAFPYQQQNICSLLFDHFEGSGSGSGSSSEDEHPTPFGRSSSIASCPCVIHRTFSGQIQSDVTCQRCGKVTSTKDPVLDLSLDVRPESMRSDSRNGLDDGSNLKKNKNKKKDDKKDKLADREETEEEQHLTICLKRYCSTERLHADYTCSSCKEASKATKQLSLCRLPPVLCIQLKRFEHNSSATKIDTKVRFPLVLDVREFCTPLVRGESSKLKQDPEAYVYDLLTVVVHEGSMNTGHYTNFSRWRNEWYRFDDDKVAPASLSDVLGARAYQLCYLRRSLKNVGQTDSSSDCEIPMEL</sequence>
<reference evidence="1 2" key="1">
    <citation type="journal article" date="2018" name="Mol. Biol. Evol.">
        <title>Broad Genomic Sampling Reveals a Smut Pathogenic Ancestry of the Fungal Clade Ustilaginomycotina.</title>
        <authorList>
            <person name="Kijpornyongpan T."/>
            <person name="Mondo S.J."/>
            <person name="Barry K."/>
            <person name="Sandor L."/>
            <person name="Lee J."/>
            <person name="Lipzen A."/>
            <person name="Pangilinan J."/>
            <person name="LaButti K."/>
            <person name="Hainaut M."/>
            <person name="Henrissat B."/>
            <person name="Grigoriev I.V."/>
            <person name="Spatafora J.W."/>
            <person name="Aime M.C."/>
        </authorList>
    </citation>
    <scope>NUCLEOTIDE SEQUENCE [LARGE SCALE GENOMIC DNA]</scope>
    <source>
        <strain evidence="1 2">SA 807</strain>
    </source>
</reference>
<dbReference type="EMBL" id="KZ819950">
    <property type="protein sequence ID" value="PWN50274.1"/>
    <property type="molecule type" value="Genomic_DNA"/>
</dbReference>
<dbReference type="Proteomes" id="UP000245626">
    <property type="component" value="Unassembled WGS sequence"/>
</dbReference>